<reference evidence="1" key="1">
    <citation type="submission" date="2018-06" db="EMBL/GenBank/DDBJ databases">
        <authorList>
            <person name="Zhirakovskaya E."/>
        </authorList>
    </citation>
    <scope>NUCLEOTIDE SEQUENCE</scope>
</reference>
<protein>
    <submittedName>
        <fullName evidence="1">Uncharacterized protein</fullName>
    </submittedName>
</protein>
<dbReference type="AlphaFoldDB" id="A0A3B1B943"/>
<accession>A0A3B1B943</accession>
<name>A0A3B1B943_9ZZZZ</name>
<dbReference type="EMBL" id="UOFW01000228">
    <property type="protein sequence ID" value="VAX07938.1"/>
    <property type="molecule type" value="Genomic_DNA"/>
</dbReference>
<organism evidence="1">
    <name type="scientific">hydrothermal vent metagenome</name>
    <dbReference type="NCBI Taxonomy" id="652676"/>
    <lineage>
        <taxon>unclassified sequences</taxon>
        <taxon>metagenomes</taxon>
        <taxon>ecological metagenomes</taxon>
    </lineage>
</organism>
<gene>
    <name evidence="1" type="ORF">MNBD_ALPHA03-1263</name>
</gene>
<evidence type="ECO:0000313" key="1">
    <source>
        <dbReference type="EMBL" id="VAX07938.1"/>
    </source>
</evidence>
<proteinExistence type="predicted"/>
<sequence>MELIDRIKQQSALFESIRHWEENKERNLLFESNVDQLACSLCCFNDGDCETCILAGICAEDYPVNPWDNIDTNPTHMINYLKLHQLHSDILIEPGIN</sequence>